<accession>A0A224A2K7</accession>
<name>A0A224A2K7_STROR</name>
<proteinExistence type="predicted"/>
<protein>
    <submittedName>
        <fullName evidence="1">Uncharacterized protein</fullName>
    </submittedName>
</protein>
<evidence type="ECO:0000313" key="2">
    <source>
        <dbReference type="Proteomes" id="UP000218665"/>
    </source>
</evidence>
<evidence type="ECO:0000313" key="1">
    <source>
        <dbReference type="EMBL" id="BBA07615.1"/>
    </source>
</evidence>
<organism evidence="1 2">
    <name type="scientific">Streptococcus oralis subsp. tigurinus</name>
    <dbReference type="NCBI Taxonomy" id="1077464"/>
    <lineage>
        <taxon>Bacteria</taxon>
        <taxon>Bacillati</taxon>
        <taxon>Bacillota</taxon>
        <taxon>Bacilli</taxon>
        <taxon>Lactobacillales</taxon>
        <taxon>Streptococcaceae</taxon>
        <taxon>Streptococcus</taxon>
    </lineage>
</organism>
<dbReference type="Proteomes" id="UP000218665">
    <property type="component" value="Chromosome"/>
</dbReference>
<sequence>MDFIVKNRMVKIKGSNPTKIIGIDPYLVVSKDPMNCFAKISRYQLLSVFNFVMAVNFSP</sequence>
<dbReference type="EMBL" id="AP018338">
    <property type="protein sequence ID" value="BBA07615.1"/>
    <property type="molecule type" value="Genomic_DNA"/>
</dbReference>
<reference evidence="1 2" key="1">
    <citation type="submission" date="2017-07" db="EMBL/GenBank/DDBJ databases">
        <title>Whole genome sequence of Streptococcus tigurinus, strain osk_001, isolated from post-mortem material.</title>
        <authorList>
            <person name="Yoshizawa H."/>
            <person name="Motooka D."/>
            <person name="Katada R."/>
            <person name="Matsumoto Y."/>
            <person name="Nakamura S."/>
            <person name="Morii E."/>
            <person name="Iida T."/>
            <person name="Matsumoto H."/>
        </authorList>
    </citation>
    <scope>NUCLEOTIDE SEQUENCE [LARGE SCALE GENOMIC DNA]</scope>
    <source>
        <strain evidence="2">osk_001</strain>
    </source>
</reference>
<dbReference type="AlphaFoldDB" id="A0A224A2K7"/>
<gene>
    <name evidence="1" type="ORF">STO1_000110</name>
</gene>